<dbReference type="EMBL" id="CP045894">
    <property type="protein sequence ID" value="QQP55565.1"/>
    <property type="molecule type" value="Genomic_DNA"/>
</dbReference>
<name>A0A7T8QUI3_CALRO</name>
<accession>A0A7T8QUI3</accession>
<dbReference type="Gene3D" id="2.60.120.340">
    <property type="entry name" value="Nucleoplasmin core domain"/>
    <property type="match status" value="1"/>
</dbReference>
<evidence type="ECO:0000313" key="3">
    <source>
        <dbReference type="EMBL" id="QQP55565.1"/>
    </source>
</evidence>
<keyword evidence="4" id="KW-1185">Reference proteome</keyword>
<organism evidence="3 4">
    <name type="scientific">Caligus rogercresseyi</name>
    <name type="common">Sea louse</name>
    <dbReference type="NCBI Taxonomy" id="217165"/>
    <lineage>
        <taxon>Eukaryota</taxon>
        <taxon>Metazoa</taxon>
        <taxon>Ecdysozoa</taxon>
        <taxon>Arthropoda</taxon>
        <taxon>Crustacea</taxon>
        <taxon>Multicrustacea</taxon>
        <taxon>Hexanauplia</taxon>
        <taxon>Copepoda</taxon>
        <taxon>Siphonostomatoida</taxon>
        <taxon>Caligidae</taxon>
        <taxon>Caligus</taxon>
    </lineage>
</organism>
<feature type="region of interest" description="Disordered" evidence="1">
    <location>
        <begin position="93"/>
        <end position="172"/>
    </location>
</feature>
<dbReference type="Proteomes" id="UP000595437">
    <property type="component" value="Chromosome 5"/>
</dbReference>
<evidence type="ECO:0000259" key="2">
    <source>
        <dbReference type="Pfam" id="PF03066"/>
    </source>
</evidence>
<dbReference type="SUPFAM" id="SSF69203">
    <property type="entry name" value="Nucleoplasmin-like core domain"/>
    <property type="match status" value="1"/>
</dbReference>
<gene>
    <name evidence="3" type="ORF">FKW44_008797</name>
</gene>
<dbReference type="InterPro" id="IPR024057">
    <property type="entry name" value="Nucleoplasmin_core_dom"/>
</dbReference>
<feature type="compositionally biased region" description="Basic and acidic residues" evidence="1">
    <location>
        <begin position="94"/>
        <end position="103"/>
    </location>
</feature>
<feature type="domain" description="Nucleoplasmin core" evidence="2">
    <location>
        <begin position="25"/>
        <end position="100"/>
    </location>
</feature>
<dbReference type="AlphaFoldDB" id="A0A7T8QUI3"/>
<reference evidence="4" key="1">
    <citation type="submission" date="2021-01" db="EMBL/GenBank/DDBJ databases">
        <title>Caligus Genome Assembly.</title>
        <authorList>
            <person name="Gallardo-Escarate C."/>
        </authorList>
    </citation>
    <scope>NUCLEOTIDE SEQUENCE [LARGE SCALE GENOMIC DNA]</scope>
</reference>
<evidence type="ECO:0000256" key="1">
    <source>
        <dbReference type="SAM" id="MobiDB-lite"/>
    </source>
</evidence>
<dbReference type="InterPro" id="IPR036824">
    <property type="entry name" value="Nucleoplasmin_core_dom_sf"/>
</dbReference>
<dbReference type="Pfam" id="PF03066">
    <property type="entry name" value="Nucleoplasmin"/>
    <property type="match status" value="1"/>
</dbReference>
<feature type="non-terminal residue" evidence="3">
    <location>
        <position position="1"/>
    </location>
</feature>
<feature type="compositionally biased region" description="Acidic residues" evidence="1">
    <location>
        <begin position="112"/>
        <end position="131"/>
    </location>
</feature>
<feature type="region of interest" description="Disordered" evidence="1">
    <location>
        <begin position="1"/>
        <end position="31"/>
    </location>
</feature>
<evidence type="ECO:0000313" key="4">
    <source>
        <dbReference type="Proteomes" id="UP000595437"/>
    </source>
</evidence>
<feature type="compositionally biased region" description="Acidic residues" evidence="1">
    <location>
        <begin position="17"/>
        <end position="26"/>
    </location>
</feature>
<proteinExistence type="predicted"/>
<sequence length="172" mass="18618">DAEAEEDGKDKSKLGDDDQEDDEYDEDVHPAQRLSIKNAFLSGDDGKVHMVSIETLGYKGAEVKCPLVAMKAGTDIQRAVDMEFSTKVKLTLTHGKDPSHSSFKDMNQTSILEEDDEDSGEEEEMEAEEAEAATNGNNKNGIDKKRKATDAGEDAAALKKEKLASPAKKAAA</sequence>
<protein>
    <submittedName>
        <fullName evidence="3">Mitotic apparatus protein p62</fullName>
    </submittedName>
</protein>